<feature type="region of interest" description="Disordered" evidence="1">
    <location>
        <begin position="90"/>
        <end position="109"/>
    </location>
</feature>
<accession>A0AAE1AGR1</accession>
<reference evidence="2" key="1">
    <citation type="journal article" date="2023" name="G3 (Bethesda)">
        <title>A reference genome for the long-term kleptoplast-retaining sea slug Elysia crispata morphotype clarki.</title>
        <authorList>
            <person name="Eastman K.E."/>
            <person name="Pendleton A.L."/>
            <person name="Shaikh M.A."/>
            <person name="Suttiyut T."/>
            <person name="Ogas R."/>
            <person name="Tomko P."/>
            <person name="Gavelis G."/>
            <person name="Widhalm J.R."/>
            <person name="Wisecaver J.H."/>
        </authorList>
    </citation>
    <scope>NUCLEOTIDE SEQUENCE</scope>
    <source>
        <strain evidence="2">ECLA1</strain>
    </source>
</reference>
<gene>
    <name evidence="2" type="ORF">RRG08_011733</name>
</gene>
<dbReference type="EMBL" id="JAWDGP010001968">
    <property type="protein sequence ID" value="KAK3786417.1"/>
    <property type="molecule type" value="Genomic_DNA"/>
</dbReference>
<comment type="caution">
    <text evidence="2">The sequence shown here is derived from an EMBL/GenBank/DDBJ whole genome shotgun (WGS) entry which is preliminary data.</text>
</comment>
<protein>
    <submittedName>
        <fullName evidence="2">Uncharacterized protein</fullName>
    </submittedName>
</protein>
<name>A0AAE1AGR1_9GAST</name>
<proteinExistence type="predicted"/>
<dbReference type="AlphaFoldDB" id="A0AAE1AGR1"/>
<evidence type="ECO:0000313" key="3">
    <source>
        <dbReference type="Proteomes" id="UP001283361"/>
    </source>
</evidence>
<evidence type="ECO:0000256" key="1">
    <source>
        <dbReference type="SAM" id="MobiDB-lite"/>
    </source>
</evidence>
<evidence type="ECO:0000313" key="2">
    <source>
        <dbReference type="EMBL" id="KAK3786417.1"/>
    </source>
</evidence>
<organism evidence="2 3">
    <name type="scientific">Elysia crispata</name>
    <name type="common">lettuce slug</name>
    <dbReference type="NCBI Taxonomy" id="231223"/>
    <lineage>
        <taxon>Eukaryota</taxon>
        <taxon>Metazoa</taxon>
        <taxon>Spiralia</taxon>
        <taxon>Lophotrochozoa</taxon>
        <taxon>Mollusca</taxon>
        <taxon>Gastropoda</taxon>
        <taxon>Heterobranchia</taxon>
        <taxon>Euthyneura</taxon>
        <taxon>Panpulmonata</taxon>
        <taxon>Sacoglossa</taxon>
        <taxon>Placobranchoidea</taxon>
        <taxon>Plakobranchidae</taxon>
        <taxon>Elysia</taxon>
    </lineage>
</organism>
<sequence length="109" mass="12096">MYLFINVKEAIAQDQTGTGNPPAGLPVLEGCIFHFITIVSSAPCYAFGMGIITSASPRFCGLCHYACPRHPVRFRSRRWCQDLKQLSEPRLGQASPEDVTPFGDVSRRH</sequence>
<keyword evidence="3" id="KW-1185">Reference proteome</keyword>
<dbReference type="Proteomes" id="UP001283361">
    <property type="component" value="Unassembled WGS sequence"/>
</dbReference>